<feature type="transmembrane region" description="Helical" evidence="2">
    <location>
        <begin position="650"/>
        <end position="669"/>
    </location>
</feature>
<keyword evidence="4" id="KW-1185">Reference proteome</keyword>
<keyword evidence="2" id="KW-0472">Membrane</keyword>
<evidence type="ECO:0000313" key="3">
    <source>
        <dbReference type="EMBL" id="GMI21120.1"/>
    </source>
</evidence>
<name>A0A9W7L1Z0_9STRA</name>
<feature type="compositionally biased region" description="Acidic residues" evidence="1">
    <location>
        <begin position="237"/>
        <end position="247"/>
    </location>
</feature>
<feature type="compositionally biased region" description="Acidic residues" evidence="1">
    <location>
        <begin position="288"/>
        <end position="307"/>
    </location>
</feature>
<evidence type="ECO:0000256" key="2">
    <source>
        <dbReference type="SAM" id="Phobius"/>
    </source>
</evidence>
<evidence type="ECO:0000313" key="4">
    <source>
        <dbReference type="Proteomes" id="UP001165065"/>
    </source>
</evidence>
<reference evidence="4" key="1">
    <citation type="journal article" date="2023" name="Commun. Biol.">
        <title>Genome analysis of Parmales, the sister group of diatoms, reveals the evolutionary specialization of diatoms from phago-mixotrophs to photoautotrophs.</title>
        <authorList>
            <person name="Ban H."/>
            <person name="Sato S."/>
            <person name="Yoshikawa S."/>
            <person name="Yamada K."/>
            <person name="Nakamura Y."/>
            <person name="Ichinomiya M."/>
            <person name="Sato N."/>
            <person name="Blanc-Mathieu R."/>
            <person name="Endo H."/>
            <person name="Kuwata A."/>
            <person name="Ogata H."/>
        </authorList>
    </citation>
    <scope>NUCLEOTIDE SEQUENCE [LARGE SCALE GENOMIC DNA]</scope>
</reference>
<sequence length="788" mass="89869">MFKKKKALIVPQGDDYADDPAAYRTRRELTLEEQKRHFVVRAARGGDTKRKMSREFNPWFLEKEKPPDIEEDMTWGQILKRRLKLLFIFLASNALYDYLYLLGCLALVVMIPLSQCSSKFECGKDALELNVSEPIIERGLVELVCLGIFGSAALPVVSSAFIRVFMINFLKDNSDEKSRRYYNMFFFLTLKVLHFKFDIRKLLPEVIAKRIPEMPKLKFLQKKNGGDDPAAPRAAGEDVEGGAEGGEEVGATGENNDVVADDNDSVGKDTVGSTDNDEGGGEGGGEGGEGEEEDESDASSIVSEDDEEFEIAENEIAWRCRVCLTFNLQEKAKEHKSLKARRIGTKENAANIKILVKTRGRVHEHYVVEFKHLKNVNHCQKCSTPADYKPRKSAQEFFNEMEDFSDQLHEPKGGASEEDAAIEKLKSKARLRGRDSVIAFENQTFFAALKSSQLGPIDKLRVMLSKIKSTYNSFMDPEPAHNQVLYNDYTFKTRLKEFMPFVERRTLQKGERYKIGDEIEAIERRPLWYPGVIKRAGANGTYDIIYDNGELIETVLPVKIRFKQRYKLTRLTRFIFLELVLLSVFTPYTTMTLYANDETSSPDNKHHDIYAMIIVPFLAALSLTLIAVIIQWWSNLVLTAQAGLSSHLKLLMYLLFPHLFGVAFFYIALEKVTTCDPTSPFFPGNRCTDYGFDPDKQPTSFMWYYASIAQFFWSLLTSSQMKQINYFMGMSFYALSVPLTAFGVIMGLHLDNIVEVKNYALMYIPLVIMILMMLGIRWYIPLVRSSKF</sequence>
<feature type="transmembrane region" description="Helical" evidence="2">
    <location>
        <begin position="148"/>
        <end position="170"/>
    </location>
</feature>
<feature type="transmembrane region" description="Helical" evidence="2">
    <location>
        <begin position="85"/>
        <end position="111"/>
    </location>
</feature>
<feature type="transmembrane region" description="Helical" evidence="2">
    <location>
        <begin position="730"/>
        <end position="748"/>
    </location>
</feature>
<accession>A0A9W7L1Z0</accession>
<gene>
    <name evidence="3" type="ORF">TrCOL_g4519</name>
</gene>
<feature type="transmembrane region" description="Helical" evidence="2">
    <location>
        <begin position="701"/>
        <end position="718"/>
    </location>
</feature>
<feature type="compositionally biased region" description="Low complexity" evidence="1">
    <location>
        <begin position="249"/>
        <end position="258"/>
    </location>
</feature>
<dbReference type="Proteomes" id="UP001165065">
    <property type="component" value="Unassembled WGS sequence"/>
</dbReference>
<feature type="transmembrane region" description="Helical" evidence="2">
    <location>
        <begin position="609"/>
        <end position="630"/>
    </location>
</feature>
<feature type="transmembrane region" description="Helical" evidence="2">
    <location>
        <begin position="571"/>
        <end position="589"/>
    </location>
</feature>
<feature type="region of interest" description="Disordered" evidence="1">
    <location>
        <begin position="219"/>
        <end position="307"/>
    </location>
</feature>
<protein>
    <submittedName>
        <fullName evidence="3">Uncharacterized protein</fullName>
    </submittedName>
</protein>
<feature type="transmembrane region" description="Helical" evidence="2">
    <location>
        <begin position="760"/>
        <end position="780"/>
    </location>
</feature>
<keyword evidence="2" id="KW-1133">Transmembrane helix</keyword>
<comment type="caution">
    <text evidence="3">The sequence shown here is derived from an EMBL/GenBank/DDBJ whole genome shotgun (WGS) entry which is preliminary data.</text>
</comment>
<proteinExistence type="predicted"/>
<dbReference type="OrthoDB" id="193892at2759"/>
<evidence type="ECO:0000256" key="1">
    <source>
        <dbReference type="SAM" id="MobiDB-lite"/>
    </source>
</evidence>
<organism evidence="3 4">
    <name type="scientific">Triparma columacea</name>
    <dbReference type="NCBI Taxonomy" id="722753"/>
    <lineage>
        <taxon>Eukaryota</taxon>
        <taxon>Sar</taxon>
        <taxon>Stramenopiles</taxon>
        <taxon>Ochrophyta</taxon>
        <taxon>Bolidophyceae</taxon>
        <taxon>Parmales</taxon>
        <taxon>Triparmaceae</taxon>
        <taxon>Triparma</taxon>
    </lineage>
</organism>
<dbReference type="EMBL" id="BRYA01000526">
    <property type="protein sequence ID" value="GMI21120.1"/>
    <property type="molecule type" value="Genomic_DNA"/>
</dbReference>
<dbReference type="Gene3D" id="2.30.30.140">
    <property type="match status" value="1"/>
</dbReference>
<keyword evidence="2" id="KW-0812">Transmembrane</keyword>
<dbReference type="AlphaFoldDB" id="A0A9W7L1Z0"/>